<dbReference type="EMBL" id="LHPH01000027">
    <property type="protein sequence ID" value="KPH58027.1"/>
    <property type="molecule type" value="Genomic_DNA"/>
</dbReference>
<dbReference type="Gene3D" id="1.20.120.550">
    <property type="entry name" value="Membrane associated eicosanoid/glutathione metabolism-like domain"/>
    <property type="match status" value="1"/>
</dbReference>
<evidence type="ECO:0000256" key="4">
    <source>
        <dbReference type="ARBA" id="ARBA00023136"/>
    </source>
</evidence>
<gene>
    <name evidence="6" type="ORF">ADS77_18410</name>
</gene>
<reference evidence="6 7" key="1">
    <citation type="submission" date="2015-08" db="EMBL/GenBank/DDBJ databases">
        <title>Draft Genome Sequence of Pseudoalteromonas porphyrae UCD-SED14.</title>
        <authorList>
            <person name="Coil D.A."/>
            <person name="Jospin G."/>
            <person name="Lee R.D."/>
            <person name="Eisen J.A."/>
        </authorList>
    </citation>
    <scope>NUCLEOTIDE SEQUENCE [LARGE SCALE GENOMIC DNA]</scope>
    <source>
        <strain evidence="6 7">UCD-SED14</strain>
    </source>
</reference>
<feature type="transmembrane region" description="Helical" evidence="5">
    <location>
        <begin position="116"/>
        <end position="138"/>
    </location>
</feature>
<dbReference type="AlphaFoldDB" id="A0A0N1MQM3"/>
<dbReference type="Pfam" id="PF01124">
    <property type="entry name" value="MAPEG"/>
    <property type="match status" value="1"/>
</dbReference>
<evidence type="ECO:0000256" key="2">
    <source>
        <dbReference type="ARBA" id="ARBA00022692"/>
    </source>
</evidence>
<evidence type="ECO:0000313" key="7">
    <source>
        <dbReference type="Proteomes" id="UP000037848"/>
    </source>
</evidence>
<evidence type="ECO:0000256" key="1">
    <source>
        <dbReference type="ARBA" id="ARBA00004370"/>
    </source>
</evidence>
<dbReference type="InterPro" id="IPR001129">
    <property type="entry name" value="Membr-assoc_MAPEG"/>
</dbReference>
<dbReference type="GO" id="GO:0016020">
    <property type="term" value="C:membrane"/>
    <property type="evidence" value="ECO:0007669"/>
    <property type="project" value="UniProtKB-SubCell"/>
</dbReference>
<feature type="transmembrane region" description="Helical" evidence="5">
    <location>
        <begin position="6"/>
        <end position="24"/>
    </location>
</feature>
<proteinExistence type="predicted"/>
<feature type="transmembrane region" description="Helical" evidence="5">
    <location>
        <begin position="84"/>
        <end position="104"/>
    </location>
</feature>
<dbReference type="OrthoDB" id="328594at2"/>
<accession>A0A0N1MQM3</accession>
<sequence>MEKYLLLAMFCQVLLTFAVMIIMGRRRFSAARNKTISMQDFVTMKLDKAGDDVHVAGRNFVNQFEMPVLFFVASLAALQLNATGYVLIVLAWCFVISRIIHSIIHLGGNRVKMRYYSFLVSCLCVLAMWIQIVTQVFLM</sequence>
<evidence type="ECO:0000313" key="6">
    <source>
        <dbReference type="EMBL" id="KPH58027.1"/>
    </source>
</evidence>
<dbReference type="STRING" id="187330.AMS58_15565"/>
<comment type="caution">
    <text evidence="6">The sequence shown here is derived from an EMBL/GenBank/DDBJ whole genome shotgun (WGS) entry which is preliminary data.</text>
</comment>
<dbReference type="PATRIC" id="fig|187330.3.peg.2330"/>
<keyword evidence="4 5" id="KW-0472">Membrane</keyword>
<name>A0A0N1MQM3_9GAMM</name>
<organism evidence="6 7">
    <name type="scientific">Pseudoalteromonas porphyrae</name>
    <dbReference type="NCBI Taxonomy" id="187330"/>
    <lineage>
        <taxon>Bacteria</taxon>
        <taxon>Pseudomonadati</taxon>
        <taxon>Pseudomonadota</taxon>
        <taxon>Gammaproteobacteria</taxon>
        <taxon>Alteromonadales</taxon>
        <taxon>Pseudoalteromonadaceae</taxon>
        <taxon>Pseudoalteromonas</taxon>
    </lineage>
</organism>
<dbReference type="InterPro" id="IPR023352">
    <property type="entry name" value="MAPEG-like_dom_sf"/>
</dbReference>
<dbReference type="Proteomes" id="UP000037848">
    <property type="component" value="Unassembled WGS sequence"/>
</dbReference>
<evidence type="ECO:0000256" key="5">
    <source>
        <dbReference type="SAM" id="Phobius"/>
    </source>
</evidence>
<dbReference type="RefSeq" id="WP_054455741.1">
    <property type="nucleotide sequence ID" value="NZ_LHPH01000027.1"/>
</dbReference>
<keyword evidence="3 5" id="KW-1133">Transmembrane helix</keyword>
<evidence type="ECO:0008006" key="8">
    <source>
        <dbReference type="Google" id="ProtNLM"/>
    </source>
</evidence>
<keyword evidence="7" id="KW-1185">Reference proteome</keyword>
<keyword evidence="2 5" id="KW-0812">Transmembrane</keyword>
<protein>
    <recommendedName>
        <fullName evidence="8">MAPEG family protein</fullName>
    </recommendedName>
</protein>
<dbReference type="SUPFAM" id="SSF161084">
    <property type="entry name" value="MAPEG domain-like"/>
    <property type="match status" value="1"/>
</dbReference>
<comment type="subcellular location">
    <subcellularLocation>
        <location evidence="1">Membrane</location>
    </subcellularLocation>
</comment>
<evidence type="ECO:0000256" key="3">
    <source>
        <dbReference type="ARBA" id="ARBA00022989"/>
    </source>
</evidence>